<keyword evidence="6 13" id="KW-0418">Kinase</keyword>
<keyword evidence="4" id="KW-0808">Transferase</keyword>
<dbReference type="GO" id="GO:0046983">
    <property type="term" value="F:protein dimerization activity"/>
    <property type="evidence" value="ECO:0007669"/>
    <property type="project" value="InterPro"/>
</dbReference>
<evidence type="ECO:0000313" key="14">
    <source>
        <dbReference type="Proteomes" id="UP000007967"/>
    </source>
</evidence>
<evidence type="ECO:0000256" key="2">
    <source>
        <dbReference type="ARBA" id="ARBA00012438"/>
    </source>
</evidence>
<dbReference type="GO" id="GO:0016020">
    <property type="term" value="C:membrane"/>
    <property type="evidence" value="ECO:0007669"/>
    <property type="project" value="InterPro"/>
</dbReference>
<protein>
    <recommendedName>
        <fullName evidence="2">histidine kinase</fullName>
        <ecNumber evidence="2">2.7.13.3</ecNumber>
    </recommendedName>
</protein>
<keyword evidence="9" id="KW-0472">Membrane</keyword>
<evidence type="ECO:0000256" key="5">
    <source>
        <dbReference type="ARBA" id="ARBA00022741"/>
    </source>
</evidence>
<evidence type="ECO:0000256" key="6">
    <source>
        <dbReference type="ARBA" id="ARBA00022777"/>
    </source>
</evidence>
<dbReference type="AlphaFoldDB" id="D2Q267"/>
<evidence type="ECO:0000256" key="1">
    <source>
        <dbReference type="ARBA" id="ARBA00000085"/>
    </source>
</evidence>
<dbReference type="InterPro" id="IPR003594">
    <property type="entry name" value="HATPase_dom"/>
</dbReference>
<dbReference type="STRING" id="479435.Kfla_4997"/>
<feature type="domain" description="Signal transduction histidine kinase subgroup 3 dimerisation and phosphoacceptor" evidence="11">
    <location>
        <begin position="231"/>
        <end position="298"/>
    </location>
</feature>
<dbReference type="HOGENOM" id="CLU_000445_20_2_11"/>
<keyword evidence="7" id="KW-0067">ATP-binding</keyword>
<dbReference type="CDD" id="cd16917">
    <property type="entry name" value="HATPase_UhpB-NarQ-NarX-like"/>
    <property type="match status" value="1"/>
</dbReference>
<evidence type="ECO:0000259" key="12">
    <source>
        <dbReference type="Pfam" id="PF13796"/>
    </source>
</evidence>
<evidence type="ECO:0000256" key="3">
    <source>
        <dbReference type="ARBA" id="ARBA00022553"/>
    </source>
</evidence>
<dbReference type="Pfam" id="PF07730">
    <property type="entry name" value="HisKA_3"/>
    <property type="match status" value="1"/>
</dbReference>
<dbReference type="PANTHER" id="PTHR24421">
    <property type="entry name" value="NITRATE/NITRITE SENSOR PROTEIN NARX-RELATED"/>
    <property type="match status" value="1"/>
</dbReference>
<dbReference type="SUPFAM" id="SSF55874">
    <property type="entry name" value="ATPase domain of HSP90 chaperone/DNA topoisomerase II/histidine kinase"/>
    <property type="match status" value="1"/>
</dbReference>
<evidence type="ECO:0000259" key="10">
    <source>
        <dbReference type="Pfam" id="PF02518"/>
    </source>
</evidence>
<comment type="catalytic activity">
    <reaction evidence="1">
        <text>ATP + protein L-histidine = ADP + protein N-phospho-L-histidine.</text>
        <dbReference type="EC" id="2.7.13.3"/>
    </reaction>
</comment>
<dbReference type="Pfam" id="PF13796">
    <property type="entry name" value="Sensor"/>
    <property type="match status" value="1"/>
</dbReference>
<evidence type="ECO:0000256" key="7">
    <source>
        <dbReference type="ARBA" id="ARBA00022840"/>
    </source>
</evidence>
<accession>D2Q267</accession>
<reference evidence="13 14" key="2">
    <citation type="journal article" date="2010" name="Stand. Genomic Sci.">
        <title>Complete genome sequence of Kribbella flavida type strain (IFO 14399).</title>
        <authorList>
            <person name="Pukall R."/>
            <person name="Lapidus A."/>
            <person name="Glavina Del Rio T."/>
            <person name="Copeland A."/>
            <person name="Tice H."/>
            <person name="Cheng J.-F."/>
            <person name="Lucas S."/>
            <person name="Chen F."/>
            <person name="Nolan M."/>
            <person name="LaButti K."/>
            <person name="Pati A."/>
            <person name="Ivanova N."/>
            <person name="Mavrommatis K."/>
            <person name="Mikhailova N."/>
            <person name="Pitluck S."/>
            <person name="Bruce D."/>
            <person name="Goodwin L."/>
            <person name="Land M."/>
            <person name="Hauser L."/>
            <person name="Chang Y.-J."/>
            <person name="Jeffries C.D."/>
            <person name="Chen A."/>
            <person name="Palaniappan K."/>
            <person name="Chain P."/>
            <person name="Rohde M."/>
            <person name="Goeker M."/>
            <person name="Bristow J."/>
            <person name="Eisen J.A."/>
            <person name="Markowitz V."/>
            <person name="Hugenholtz P."/>
            <person name="Kyrpides N.C."/>
            <person name="Klenk H.-P."/>
            <person name="Brettin T."/>
        </authorList>
    </citation>
    <scope>NUCLEOTIDE SEQUENCE [LARGE SCALE GENOMIC DNA]</scope>
    <source>
        <strain evidence="14">DSM 17836 / JCM 10339 / NBRC 14399</strain>
    </source>
</reference>
<dbReference type="Gene3D" id="3.30.565.10">
    <property type="entry name" value="Histidine kinase-like ATPase, C-terminal domain"/>
    <property type="match status" value="1"/>
</dbReference>
<feature type="transmembrane region" description="Helical" evidence="9">
    <location>
        <begin position="112"/>
        <end position="142"/>
    </location>
</feature>
<evidence type="ECO:0000256" key="8">
    <source>
        <dbReference type="ARBA" id="ARBA00023012"/>
    </source>
</evidence>
<dbReference type="InterPro" id="IPR025828">
    <property type="entry name" value="Put_sensor_dom"/>
</dbReference>
<dbReference type="eggNOG" id="COG4585">
    <property type="taxonomic scope" value="Bacteria"/>
</dbReference>
<proteinExistence type="predicted"/>
<dbReference type="PANTHER" id="PTHR24421:SF10">
    <property type="entry name" value="NITRATE_NITRITE SENSOR PROTEIN NARQ"/>
    <property type="match status" value="1"/>
</dbReference>
<evidence type="ECO:0000259" key="11">
    <source>
        <dbReference type="Pfam" id="PF07730"/>
    </source>
</evidence>
<dbReference type="InterPro" id="IPR036890">
    <property type="entry name" value="HATPase_C_sf"/>
</dbReference>
<reference evidence="14" key="1">
    <citation type="submission" date="2009-09" db="EMBL/GenBank/DDBJ databases">
        <title>The complete genome of Kribbella flavida DSM 17836.</title>
        <authorList>
            <consortium name="US DOE Joint Genome Institute (JGI-PGF)"/>
            <person name="Lucas S."/>
            <person name="Copeland A."/>
            <person name="Lapidus A."/>
            <person name="Glavina del Rio T."/>
            <person name="Dalin E."/>
            <person name="Tice H."/>
            <person name="Bruce D."/>
            <person name="Goodwin L."/>
            <person name="Pitluck S."/>
            <person name="Kyrpides N."/>
            <person name="Mavromatis K."/>
            <person name="Ivanova N."/>
            <person name="Saunders E."/>
            <person name="Brettin T."/>
            <person name="Detter J.C."/>
            <person name="Han C."/>
            <person name="Larimer F."/>
            <person name="Land M."/>
            <person name="Hauser L."/>
            <person name="Markowitz V."/>
            <person name="Cheng J.-F."/>
            <person name="Hugenholtz P."/>
            <person name="Woyke T."/>
            <person name="Wu D."/>
            <person name="Pukall R."/>
            <person name="Klenk H.-P."/>
            <person name="Eisen J.A."/>
        </authorList>
    </citation>
    <scope>NUCLEOTIDE SEQUENCE [LARGE SCALE GENOMIC DNA]</scope>
    <source>
        <strain evidence="14">DSM 17836 / JCM 10339 / NBRC 14399</strain>
    </source>
</reference>
<feature type="transmembrane region" description="Helical" evidence="9">
    <location>
        <begin position="48"/>
        <end position="68"/>
    </location>
</feature>
<keyword evidence="3" id="KW-0597">Phosphoprotein</keyword>
<dbReference type="GO" id="GO:0000155">
    <property type="term" value="F:phosphorelay sensor kinase activity"/>
    <property type="evidence" value="ECO:0007669"/>
    <property type="project" value="InterPro"/>
</dbReference>
<dbReference type="Pfam" id="PF02518">
    <property type="entry name" value="HATPase_c"/>
    <property type="match status" value="1"/>
</dbReference>
<organism evidence="13 14">
    <name type="scientific">Kribbella flavida (strain DSM 17836 / JCM 10339 / NBRC 14399)</name>
    <dbReference type="NCBI Taxonomy" id="479435"/>
    <lineage>
        <taxon>Bacteria</taxon>
        <taxon>Bacillati</taxon>
        <taxon>Actinomycetota</taxon>
        <taxon>Actinomycetes</taxon>
        <taxon>Propionibacteriales</taxon>
        <taxon>Kribbellaceae</taxon>
        <taxon>Kribbella</taxon>
    </lineage>
</organism>
<keyword evidence="9" id="KW-1133">Transmembrane helix</keyword>
<feature type="domain" description="Putative sensor" evidence="12">
    <location>
        <begin position="32"/>
        <end position="202"/>
    </location>
</feature>
<evidence type="ECO:0000313" key="13">
    <source>
        <dbReference type="EMBL" id="ADB34013.1"/>
    </source>
</evidence>
<dbReference type="EMBL" id="CP001736">
    <property type="protein sequence ID" value="ADB34013.1"/>
    <property type="molecule type" value="Genomic_DNA"/>
</dbReference>
<dbReference type="RefSeq" id="WP_012922567.1">
    <property type="nucleotide sequence ID" value="NC_013729.1"/>
</dbReference>
<dbReference type="EC" id="2.7.13.3" evidence="2"/>
<keyword evidence="5" id="KW-0547">Nucleotide-binding</keyword>
<dbReference type="OrthoDB" id="3217947at2"/>
<dbReference type="Proteomes" id="UP000007967">
    <property type="component" value="Chromosome"/>
</dbReference>
<feature type="domain" description="Histidine kinase/HSP90-like ATPase" evidence="10">
    <location>
        <begin position="335"/>
        <end position="419"/>
    </location>
</feature>
<sequence length="433" mass="46321">MTTVQTTGQAPPLRFPRLAQPFVALGLAVLAEIGIAFFVLNVVAVPLIAVWVGIPLLLVFVPCVRWFANCHRTMLSAFLGTPIQRPYRKPPMPGVLMWLRTTLADPATWRDIAWLLVNAVLGFTLNLVSAVLFLASVFYLIYPFLVWVTPDGVFDRPFGGLFQLNPLTAFAMVPLGLVAFLIWSASGERLLRANATLAKSLLGPTESAKLAIRVRELAESRAETVDTQAAELRRIERDLHDGAQARLAALSMSLGMAEEMVARDPEQAAALLTEARLSASTALSELRDLVRGIHPPVLADRGLDGAINALALTLPFKVDVTYDVPGRPPAPVESAAYFAVAEALANAVKYSAATTAWIQVTHEQERLHLLVGDDGVGGATVTPGGGLYGIQRRLAAFDGTLTVVSPTGGPTTVIMELPCESSSLKITPSSGTA</sequence>
<dbReference type="GO" id="GO:0005524">
    <property type="term" value="F:ATP binding"/>
    <property type="evidence" value="ECO:0007669"/>
    <property type="project" value="UniProtKB-KW"/>
</dbReference>
<feature type="transmembrane region" description="Helical" evidence="9">
    <location>
        <begin position="22"/>
        <end position="42"/>
    </location>
</feature>
<evidence type="ECO:0000256" key="9">
    <source>
        <dbReference type="SAM" id="Phobius"/>
    </source>
</evidence>
<keyword evidence="14" id="KW-1185">Reference proteome</keyword>
<name>D2Q267_KRIFD</name>
<keyword evidence="8" id="KW-0902">Two-component regulatory system</keyword>
<gene>
    <name evidence="13" type="ordered locus">Kfla_4997</name>
</gene>
<dbReference type="InterPro" id="IPR050482">
    <property type="entry name" value="Sensor_HK_TwoCompSys"/>
</dbReference>
<feature type="transmembrane region" description="Helical" evidence="9">
    <location>
        <begin position="162"/>
        <end position="183"/>
    </location>
</feature>
<dbReference type="InterPro" id="IPR011712">
    <property type="entry name" value="Sig_transdc_His_kin_sub3_dim/P"/>
</dbReference>
<dbReference type="Gene3D" id="1.20.5.1930">
    <property type="match status" value="1"/>
</dbReference>
<dbReference type="KEGG" id="kfl:Kfla_4997"/>
<keyword evidence="9" id="KW-0812">Transmembrane</keyword>
<evidence type="ECO:0000256" key="4">
    <source>
        <dbReference type="ARBA" id="ARBA00022679"/>
    </source>
</evidence>